<dbReference type="Gene3D" id="3.40.50.300">
    <property type="entry name" value="P-loop containing nucleotide triphosphate hydrolases"/>
    <property type="match status" value="2"/>
</dbReference>
<dbReference type="InterPro" id="IPR003439">
    <property type="entry name" value="ABC_transporter-like_ATP-bd"/>
</dbReference>
<organism evidence="12 13">
    <name type="scientific">Hibiscus sabdariffa</name>
    <name type="common">roselle</name>
    <dbReference type="NCBI Taxonomy" id="183260"/>
    <lineage>
        <taxon>Eukaryota</taxon>
        <taxon>Viridiplantae</taxon>
        <taxon>Streptophyta</taxon>
        <taxon>Embryophyta</taxon>
        <taxon>Tracheophyta</taxon>
        <taxon>Spermatophyta</taxon>
        <taxon>Magnoliopsida</taxon>
        <taxon>eudicotyledons</taxon>
        <taxon>Gunneridae</taxon>
        <taxon>Pentapetalae</taxon>
        <taxon>rosids</taxon>
        <taxon>malvids</taxon>
        <taxon>Malvales</taxon>
        <taxon>Malvaceae</taxon>
        <taxon>Malvoideae</taxon>
        <taxon>Hibiscus</taxon>
    </lineage>
</organism>
<dbReference type="InterPro" id="IPR034003">
    <property type="entry name" value="ABCG_PDR_2"/>
</dbReference>
<evidence type="ECO:0000256" key="1">
    <source>
        <dbReference type="ARBA" id="ARBA00004141"/>
    </source>
</evidence>
<dbReference type="SUPFAM" id="SSF52540">
    <property type="entry name" value="P-loop containing nucleoside triphosphate hydrolases"/>
    <property type="match status" value="2"/>
</dbReference>
<name>A0ABR2ANM5_9ROSI</name>
<evidence type="ECO:0000256" key="7">
    <source>
        <dbReference type="ARBA" id="ARBA00022840"/>
    </source>
</evidence>
<keyword evidence="13" id="KW-1185">Reference proteome</keyword>
<dbReference type="Pfam" id="PF01061">
    <property type="entry name" value="ABC2_membrane"/>
    <property type="match status" value="2"/>
</dbReference>
<keyword evidence="9 10" id="KW-0472">Membrane</keyword>
<evidence type="ECO:0000313" key="12">
    <source>
        <dbReference type="EMBL" id="KAK8495411.1"/>
    </source>
</evidence>
<keyword evidence="6" id="KW-0547">Nucleotide-binding</keyword>
<protein>
    <recommendedName>
        <fullName evidence="11">ABC transporter domain-containing protein</fullName>
    </recommendedName>
</protein>
<sequence length="1423" mass="161366">MALASSRSLRDDDCGGGDEAELQWAAIERLPTFKRIRTSLFDQKSINPDKDCGILGKKVIDVARLGAFERRVFIDQLITIIDKDNLKLLKRLKERMARQETKTKLVGLKLPTIEVRFENLNVEAECKVVHGKPQLPTLWNTVTNMFRAITKVNRSVSRPNKIKFLDDVSGIIKPSRMTLLLGLPGCGKTTFLQTLAGKHDPSLKVSGEISYNGCKFSEFVPQKTSAYVNQHDLHIPDMTVRETIDFSARCQGIDSRADVLKELSRREKLHGIIPEPKMVELSNMSKSNIAAIFDNYYPWWQAISVEGLKRTLQTDYILKILGLDSCADTTVGDAMNRGISACEMKRLTIGEMMVGPTKAFFMDEILTGLDSSTTFQIVTCLQQLAHTTGATILISLLQPAPETFDLFDDIILMDQGKIVFQGPRTEVQDFFEYCGFKCPPRRGLAVFLQNVLSPKEQAQFWFHRDRPYSYVSTDKFIAACEEFHAGQGLNEELCEPFDKTENHKNALSFNVYSLGKWELFKACFAREWSLTKRSSSLYLFRSALLVLLALVTMTLFVRTRMKIDEFHLRKYMACLFFGLFRVLNSGVPELALTSSRLGIFYKQRDLYFHPAWAYSIPSAILRIPFSFLDTFLWTSLIYFGVLPSAFHPIPSSSGGNLDFPFDCRCNSNTTSRCNLLSIYLDGNVIVQWLHSTLTIDAFLDQMVLLDFPSLVYRYGKLGKRIPISKVSSSNVTLGHQVLRKHGLNFGENFYWRSVVALIGMWILVNVGFTLALGYLKSPGTRRPRVLSYMKRKEDLSESMQENQLPGVHVTAEVTSMVLPFVPVTLSFENVNYFVDTPKKFREKVPNKKLHLLQDISGAFRPGVLTALMGASGAGKTTLMDVLSGRKTGGYIEGDIRVGGYPKVQKTYARVSGYCEQTDTHSPQITIKESVIYSAWLRLPPEVPMHKRLKFVEEVLQMIELDEFKDSLVGIRGVSGISAEQHKRLTIAVELVSNPSIIFMDEPTSGLDARAAAIVMRVVKNIVSTKRTVVCTIHQPSIDIFEAFDEIILMKGGQTVYSGELGQNSCKLIEYFEGIPGVPKIKENYNPATWMLEVTNSSIEAGLGVDFACLYKQSSLYQRNKEQLQELRVPAHGSKELRFTTRFPQNRWEQFKACLWKQHLSYWRNPTYNLGRLILAMVSSLLYAALLWKKGQKLDTEQDLFNIMGSVYVFMVSTGASNLFSVIPIVSSQRTIVYRERFAGMYSIKAHSLAQVIVEIPYVFLEAALFLILSYPAVNLYASAHKVSWYLYDTFCTLLTFKYMGMAIVSLSTTYQMAAINGSYCIAITNLFSGFLIPQPVMPKWWVWFYWMVPTSWTLRGLLTSQYGDTNEEIIAFGERKTIRAFLESYYGFKQKDLPLTAILLFAHPIFFASVFIYCTAKLNFQRR</sequence>
<gene>
    <name evidence="12" type="ORF">V6N12_044386</name>
</gene>
<dbReference type="Pfam" id="PF00005">
    <property type="entry name" value="ABC_tran"/>
    <property type="match status" value="2"/>
</dbReference>
<feature type="transmembrane region" description="Helical" evidence="10">
    <location>
        <begin position="538"/>
        <end position="556"/>
    </location>
</feature>
<dbReference type="InterPro" id="IPR027417">
    <property type="entry name" value="P-loop_NTPase"/>
</dbReference>
<keyword evidence="5" id="KW-0677">Repeat</keyword>
<reference evidence="12 13" key="1">
    <citation type="journal article" date="2024" name="G3 (Bethesda)">
        <title>Genome assembly of Hibiscus sabdariffa L. provides insights into metabolisms of medicinal natural products.</title>
        <authorList>
            <person name="Kim T."/>
        </authorList>
    </citation>
    <scope>NUCLEOTIDE SEQUENCE [LARGE SCALE GENOMIC DNA]</scope>
    <source>
        <strain evidence="12">TK-2024</strain>
        <tissue evidence="12">Old leaves</tissue>
    </source>
</reference>
<feature type="transmembrane region" description="Helical" evidence="10">
    <location>
        <begin position="1247"/>
        <end position="1272"/>
    </location>
</feature>
<evidence type="ECO:0000256" key="5">
    <source>
        <dbReference type="ARBA" id="ARBA00022737"/>
    </source>
</evidence>
<dbReference type="PANTHER" id="PTHR19241">
    <property type="entry name" value="ATP-BINDING CASSETTE TRANSPORTER"/>
    <property type="match status" value="1"/>
</dbReference>
<evidence type="ECO:0000256" key="4">
    <source>
        <dbReference type="ARBA" id="ARBA00022692"/>
    </source>
</evidence>
<feature type="transmembrane region" description="Helical" evidence="10">
    <location>
        <begin position="749"/>
        <end position="775"/>
    </location>
</feature>
<dbReference type="InterPro" id="IPR003593">
    <property type="entry name" value="AAA+_ATPase"/>
</dbReference>
<dbReference type="SMART" id="SM00382">
    <property type="entry name" value="AAA"/>
    <property type="match status" value="2"/>
</dbReference>
<comment type="subcellular location">
    <subcellularLocation>
        <location evidence="1">Membrane</location>
        <topology evidence="1">Multi-pass membrane protein</topology>
    </subcellularLocation>
</comment>
<evidence type="ECO:0000256" key="10">
    <source>
        <dbReference type="SAM" id="Phobius"/>
    </source>
</evidence>
<feature type="domain" description="ABC transporter" evidence="11">
    <location>
        <begin position="149"/>
        <end position="440"/>
    </location>
</feature>
<feature type="transmembrane region" description="Helical" evidence="10">
    <location>
        <begin position="631"/>
        <end position="649"/>
    </location>
</feature>
<feature type="transmembrane region" description="Helical" evidence="10">
    <location>
        <begin position="1284"/>
        <end position="1306"/>
    </location>
</feature>
<dbReference type="Proteomes" id="UP001472677">
    <property type="component" value="Unassembled WGS sequence"/>
</dbReference>
<dbReference type="InterPro" id="IPR013525">
    <property type="entry name" value="ABC2_TM"/>
</dbReference>
<evidence type="ECO:0000259" key="11">
    <source>
        <dbReference type="PROSITE" id="PS50893"/>
    </source>
</evidence>
<evidence type="ECO:0000256" key="2">
    <source>
        <dbReference type="ARBA" id="ARBA00006012"/>
    </source>
</evidence>
<evidence type="ECO:0000256" key="6">
    <source>
        <dbReference type="ARBA" id="ARBA00022741"/>
    </source>
</evidence>
<dbReference type="InterPro" id="IPR013581">
    <property type="entry name" value="PDR_assoc"/>
</dbReference>
<evidence type="ECO:0000256" key="9">
    <source>
        <dbReference type="ARBA" id="ARBA00023136"/>
    </source>
</evidence>
<keyword evidence="8 10" id="KW-1133">Transmembrane helix</keyword>
<feature type="domain" description="ABC transporter" evidence="11">
    <location>
        <begin position="825"/>
        <end position="1076"/>
    </location>
</feature>
<comment type="caution">
    <text evidence="12">The sequence shown here is derived from an EMBL/GenBank/DDBJ whole genome shotgun (WGS) entry which is preliminary data.</text>
</comment>
<accession>A0ABR2ANM5</accession>
<comment type="similarity">
    <text evidence="2">Belongs to the ABC transporter superfamily. ABCG family. PDR (TC 3.A.1.205) subfamily.</text>
</comment>
<evidence type="ECO:0000256" key="3">
    <source>
        <dbReference type="ARBA" id="ARBA00022448"/>
    </source>
</evidence>
<evidence type="ECO:0000256" key="8">
    <source>
        <dbReference type="ARBA" id="ARBA00022989"/>
    </source>
</evidence>
<feature type="transmembrane region" description="Helical" evidence="10">
    <location>
        <begin position="1313"/>
        <end position="1332"/>
    </location>
</feature>
<proteinExistence type="inferred from homology"/>
<dbReference type="EMBL" id="JBBPBM010000437">
    <property type="protein sequence ID" value="KAK8495411.1"/>
    <property type="molecule type" value="Genomic_DNA"/>
</dbReference>
<evidence type="ECO:0000313" key="13">
    <source>
        <dbReference type="Proteomes" id="UP001472677"/>
    </source>
</evidence>
<dbReference type="PROSITE" id="PS50893">
    <property type="entry name" value="ABC_TRANSPORTER_2"/>
    <property type="match status" value="2"/>
</dbReference>
<keyword evidence="4 10" id="KW-0812">Transmembrane</keyword>
<keyword evidence="7" id="KW-0067">ATP-binding</keyword>
<feature type="transmembrane region" description="Helical" evidence="10">
    <location>
        <begin position="1207"/>
        <end position="1226"/>
    </location>
</feature>
<dbReference type="CDD" id="cd03232">
    <property type="entry name" value="ABCG_PDR_domain2"/>
    <property type="match status" value="1"/>
</dbReference>
<feature type="transmembrane region" description="Helical" evidence="10">
    <location>
        <begin position="1169"/>
        <end position="1187"/>
    </location>
</feature>
<feature type="transmembrane region" description="Helical" evidence="10">
    <location>
        <begin position="1393"/>
        <end position="1414"/>
    </location>
</feature>
<keyword evidence="3" id="KW-0813">Transport</keyword>
<dbReference type="Pfam" id="PF08370">
    <property type="entry name" value="PDR_assoc"/>
    <property type="match status" value="1"/>
</dbReference>